<feature type="domain" description="SCP" evidence="2">
    <location>
        <begin position="131"/>
        <end position="250"/>
    </location>
</feature>
<dbReference type="AlphaFoldDB" id="K3X175"/>
<dbReference type="InterPro" id="IPR014044">
    <property type="entry name" value="CAP_dom"/>
</dbReference>
<organism evidence="3 4">
    <name type="scientific">Globisporangium ultimum (strain ATCC 200006 / CBS 805.95 / DAOM BR144)</name>
    <name type="common">Pythium ultimum</name>
    <dbReference type="NCBI Taxonomy" id="431595"/>
    <lineage>
        <taxon>Eukaryota</taxon>
        <taxon>Sar</taxon>
        <taxon>Stramenopiles</taxon>
        <taxon>Oomycota</taxon>
        <taxon>Peronosporomycetes</taxon>
        <taxon>Pythiales</taxon>
        <taxon>Pythiaceae</taxon>
        <taxon>Globisporangium</taxon>
    </lineage>
</organism>
<sequence>MQKFTSTASVFMLMASALAVATTSAFQTGSQGRVMWENNCDFYGQDTRGVRGIPDTCGDICANDASCTHWTWSNQNGGVCWLKNGKSATKTQKYGLNCGYVVSRFSAGNSPVQTTPSSNNGLNAVETQTMLNSINAYRNQNGLSTLKLDQRLNTASLSHSRDQANRCAMSHDGSNGSKAWDRMAQQGYKWTNAAENVAAGQTSVQSVMTSWWNSPGHRANILNAEVKDVGFAKAVNNGCGNYKTYWTQDFGKSK</sequence>
<dbReference type="SUPFAM" id="SSF55797">
    <property type="entry name" value="PR-1-like"/>
    <property type="match status" value="1"/>
</dbReference>
<dbReference type="Gene3D" id="3.50.4.10">
    <property type="entry name" value="Hepatocyte Growth Factor"/>
    <property type="match status" value="1"/>
</dbReference>
<reference evidence="3" key="3">
    <citation type="submission" date="2015-02" db="UniProtKB">
        <authorList>
            <consortium name="EnsemblProtists"/>
        </authorList>
    </citation>
    <scope>IDENTIFICATION</scope>
    <source>
        <strain evidence="3">DAOM BR144</strain>
    </source>
</reference>
<dbReference type="VEuPathDB" id="FungiDB:PYU1_G010951"/>
<dbReference type="Pfam" id="PF00188">
    <property type="entry name" value="CAP"/>
    <property type="match status" value="1"/>
</dbReference>
<evidence type="ECO:0000256" key="1">
    <source>
        <dbReference type="SAM" id="SignalP"/>
    </source>
</evidence>
<evidence type="ECO:0000313" key="3">
    <source>
        <dbReference type="EnsemblProtists" id="PYU1_T010974"/>
    </source>
</evidence>
<dbReference type="HOGENOM" id="CLU_084629_0_0_1"/>
<keyword evidence="4" id="KW-1185">Reference proteome</keyword>
<dbReference type="eggNOG" id="ENOG502QUKP">
    <property type="taxonomic scope" value="Eukaryota"/>
</dbReference>
<dbReference type="PANTHER" id="PTHR31157:SF1">
    <property type="entry name" value="SCP DOMAIN-CONTAINING PROTEIN"/>
    <property type="match status" value="1"/>
</dbReference>
<reference evidence="4" key="2">
    <citation type="submission" date="2010-04" db="EMBL/GenBank/DDBJ databases">
        <authorList>
            <person name="Buell R."/>
            <person name="Hamilton J."/>
            <person name="Hostetler J."/>
        </authorList>
    </citation>
    <scope>NUCLEOTIDE SEQUENCE [LARGE SCALE GENOMIC DNA]</scope>
    <source>
        <strain evidence="4">DAOM:BR144</strain>
    </source>
</reference>
<evidence type="ECO:0000259" key="2">
    <source>
        <dbReference type="Pfam" id="PF00188"/>
    </source>
</evidence>
<dbReference type="InParanoid" id="K3X175"/>
<dbReference type="OMA" id="MTHAGSN"/>
<reference evidence="4" key="1">
    <citation type="journal article" date="2010" name="Genome Biol.">
        <title>Genome sequence of the necrotrophic plant pathogen Pythium ultimum reveals original pathogenicity mechanisms and effector repertoire.</title>
        <authorList>
            <person name="Levesque C.A."/>
            <person name="Brouwer H."/>
            <person name="Cano L."/>
            <person name="Hamilton J.P."/>
            <person name="Holt C."/>
            <person name="Huitema E."/>
            <person name="Raffaele S."/>
            <person name="Robideau G.P."/>
            <person name="Thines M."/>
            <person name="Win J."/>
            <person name="Zerillo M.M."/>
            <person name="Beakes G.W."/>
            <person name="Boore J.L."/>
            <person name="Busam D."/>
            <person name="Dumas B."/>
            <person name="Ferriera S."/>
            <person name="Fuerstenberg S.I."/>
            <person name="Gachon C.M."/>
            <person name="Gaulin E."/>
            <person name="Govers F."/>
            <person name="Grenville-Briggs L."/>
            <person name="Horner N."/>
            <person name="Hostetler J."/>
            <person name="Jiang R.H."/>
            <person name="Johnson J."/>
            <person name="Krajaejun T."/>
            <person name="Lin H."/>
            <person name="Meijer H.J."/>
            <person name="Moore B."/>
            <person name="Morris P."/>
            <person name="Phuntmart V."/>
            <person name="Puiu D."/>
            <person name="Shetty J."/>
            <person name="Stajich J.E."/>
            <person name="Tripathy S."/>
            <person name="Wawra S."/>
            <person name="van West P."/>
            <person name="Whitty B.R."/>
            <person name="Coutinho P.M."/>
            <person name="Henrissat B."/>
            <person name="Martin F."/>
            <person name="Thomas P.D."/>
            <person name="Tyler B.M."/>
            <person name="De Vries R.P."/>
            <person name="Kamoun S."/>
            <person name="Yandell M."/>
            <person name="Tisserat N."/>
            <person name="Buell C.R."/>
        </authorList>
    </citation>
    <scope>NUCLEOTIDE SEQUENCE</scope>
    <source>
        <strain evidence="4">DAOM:BR144</strain>
    </source>
</reference>
<dbReference type="Proteomes" id="UP000019132">
    <property type="component" value="Unassembled WGS sequence"/>
</dbReference>
<dbReference type="CDD" id="cd05379">
    <property type="entry name" value="CAP_bacterial"/>
    <property type="match status" value="1"/>
</dbReference>
<feature type="chain" id="PRO_5003868446" description="SCP domain-containing protein" evidence="1">
    <location>
        <begin position="26"/>
        <end position="254"/>
    </location>
</feature>
<name>K3X175_GLOUD</name>
<dbReference type="PANTHER" id="PTHR31157">
    <property type="entry name" value="SCP DOMAIN-CONTAINING PROTEIN"/>
    <property type="match status" value="1"/>
</dbReference>
<dbReference type="EMBL" id="GL376590">
    <property type="status" value="NOT_ANNOTATED_CDS"/>
    <property type="molecule type" value="Genomic_DNA"/>
</dbReference>
<protein>
    <recommendedName>
        <fullName evidence="2">SCP domain-containing protein</fullName>
    </recommendedName>
</protein>
<accession>K3X175</accession>
<dbReference type="InterPro" id="IPR035940">
    <property type="entry name" value="CAP_sf"/>
</dbReference>
<keyword evidence="1" id="KW-0732">Signal</keyword>
<dbReference type="STRING" id="431595.K3X175"/>
<proteinExistence type="predicted"/>
<feature type="signal peptide" evidence="1">
    <location>
        <begin position="1"/>
        <end position="25"/>
    </location>
</feature>
<dbReference type="EnsemblProtists" id="PYU1_T010974">
    <property type="protein sequence ID" value="PYU1_T010974"/>
    <property type="gene ID" value="PYU1_G010951"/>
</dbReference>
<evidence type="ECO:0000313" key="4">
    <source>
        <dbReference type="Proteomes" id="UP000019132"/>
    </source>
</evidence>
<dbReference type="Gene3D" id="3.40.33.10">
    <property type="entry name" value="CAP"/>
    <property type="match status" value="1"/>
</dbReference>